<feature type="compositionally biased region" description="Low complexity" evidence="12">
    <location>
        <begin position="25"/>
        <end position="40"/>
    </location>
</feature>
<dbReference type="NCBIfam" id="TIGR03921">
    <property type="entry name" value="T7SS_mycosin"/>
    <property type="match status" value="1"/>
</dbReference>
<dbReference type="EMBL" id="CP001738">
    <property type="protein sequence ID" value="ACY96200.1"/>
    <property type="molecule type" value="Genomic_DNA"/>
</dbReference>
<evidence type="ECO:0000259" key="15">
    <source>
        <dbReference type="Pfam" id="PF00082"/>
    </source>
</evidence>
<feature type="active site" description="Charge relay system" evidence="10">
    <location>
        <position position="109"/>
    </location>
</feature>
<keyword evidence="8 13" id="KW-1133">Transmembrane helix</keyword>
<evidence type="ECO:0000256" key="3">
    <source>
        <dbReference type="ARBA" id="ARBA00022475"/>
    </source>
</evidence>
<feature type="region of interest" description="Disordered" evidence="12">
    <location>
        <begin position="25"/>
        <end position="67"/>
    </location>
</feature>
<protein>
    <submittedName>
        <fullName evidence="16">Peptidase S8 and S53 subtilisin kexin sedolisin</fullName>
    </submittedName>
</protein>
<evidence type="ECO:0000256" key="8">
    <source>
        <dbReference type="ARBA" id="ARBA00022989"/>
    </source>
</evidence>
<keyword evidence="14" id="KW-0732">Signal</keyword>
<dbReference type="SUPFAM" id="SSF52743">
    <property type="entry name" value="Subtilisin-like"/>
    <property type="match status" value="1"/>
</dbReference>
<dbReference type="InterPro" id="IPR000209">
    <property type="entry name" value="Peptidase_S8/S53_dom"/>
</dbReference>
<feature type="domain" description="Peptidase S8/S53" evidence="15">
    <location>
        <begin position="100"/>
        <end position="337"/>
    </location>
</feature>
<evidence type="ECO:0000256" key="7">
    <source>
        <dbReference type="ARBA" id="ARBA00022825"/>
    </source>
</evidence>
<dbReference type="Gene3D" id="3.40.50.200">
    <property type="entry name" value="Peptidase S8/S53 domain"/>
    <property type="match status" value="1"/>
</dbReference>
<feature type="region of interest" description="Disordered" evidence="12">
    <location>
        <begin position="357"/>
        <end position="377"/>
    </location>
</feature>
<dbReference type="STRING" id="471852.Tcur_0605"/>
<dbReference type="KEGG" id="tcu:Tcur_0605"/>
<dbReference type="Pfam" id="PF00082">
    <property type="entry name" value="Peptidase_S8"/>
    <property type="match status" value="1"/>
</dbReference>
<evidence type="ECO:0000256" key="4">
    <source>
        <dbReference type="ARBA" id="ARBA00022670"/>
    </source>
</evidence>
<organism evidence="16 17">
    <name type="scientific">Thermomonospora curvata (strain ATCC 19995 / DSM 43183 / JCM 3096 / KCTC 9072 / NBRC 15933 / NCIMB 10081 / Henssen B9)</name>
    <dbReference type="NCBI Taxonomy" id="471852"/>
    <lineage>
        <taxon>Bacteria</taxon>
        <taxon>Bacillati</taxon>
        <taxon>Actinomycetota</taxon>
        <taxon>Actinomycetes</taxon>
        <taxon>Streptosporangiales</taxon>
        <taxon>Thermomonosporaceae</taxon>
        <taxon>Thermomonospora</taxon>
    </lineage>
</organism>
<keyword evidence="6 10" id="KW-0378">Hydrolase</keyword>
<dbReference type="RefSeq" id="WP_012850984.1">
    <property type="nucleotide sequence ID" value="NC_013510.1"/>
</dbReference>
<evidence type="ECO:0000256" key="12">
    <source>
        <dbReference type="SAM" id="MobiDB-lite"/>
    </source>
</evidence>
<evidence type="ECO:0000256" key="14">
    <source>
        <dbReference type="SAM" id="SignalP"/>
    </source>
</evidence>
<evidence type="ECO:0000256" key="11">
    <source>
        <dbReference type="RuleBase" id="RU003355"/>
    </source>
</evidence>
<evidence type="ECO:0000256" key="6">
    <source>
        <dbReference type="ARBA" id="ARBA00022801"/>
    </source>
</evidence>
<dbReference type="PROSITE" id="PS00136">
    <property type="entry name" value="SUBTILASE_ASP"/>
    <property type="match status" value="1"/>
</dbReference>
<dbReference type="PROSITE" id="PS00138">
    <property type="entry name" value="SUBTILASE_SER"/>
    <property type="match status" value="1"/>
</dbReference>
<dbReference type="GO" id="GO:0004252">
    <property type="term" value="F:serine-type endopeptidase activity"/>
    <property type="evidence" value="ECO:0007669"/>
    <property type="project" value="UniProtKB-UniRule"/>
</dbReference>
<name>D1A4G5_THECD</name>
<dbReference type="OrthoDB" id="3530033at2"/>
<feature type="signal peptide" evidence="14">
    <location>
        <begin position="1"/>
        <end position="26"/>
    </location>
</feature>
<keyword evidence="4 10" id="KW-0645">Protease</keyword>
<dbReference type="PRINTS" id="PR00723">
    <property type="entry name" value="SUBTILISIN"/>
</dbReference>
<dbReference type="PANTHER" id="PTHR43806:SF11">
    <property type="entry name" value="CEREVISIN-RELATED"/>
    <property type="match status" value="1"/>
</dbReference>
<evidence type="ECO:0000313" key="17">
    <source>
        <dbReference type="Proteomes" id="UP000001918"/>
    </source>
</evidence>
<keyword evidence="7 10" id="KW-0720">Serine protease</keyword>
<proteinExistence type="inferred from homology"/>
<dbReference type="InterPro" id="IPR023828">
    <property type="entry name" value="Peptidase_S8_Ser-AS"/>
</dbReference>
<gene>
    <name evidence="16" type="ordered locus">Tcur_0605</name>
</gene>
<feature type="active site" description="Charge relay system" evidence="10">
    <location>
        <position position="299"/>
    </location>
</feature>
<accession>D1A4G5</accession>
<evidence type="ECO:0000256" key="13">
    <source>
        <dbReference type="SAM" id="Phobius"/>
    </source>
</evidence>
<dbReference type="InterPro" id="IPR050131">
    <property type="entry name" value="Peptidase_S8_subtilisin-like"/>
</dbReference>
<dbReference type="AlphaFoldDB" id="D1A4G5"/>
<keyword evidence="5 13" id="KW-0812">Transmembrane</keyword>
<dbReference type="GO" id="GO:0005886">
    <property type="term" value="C:plasma membrane"/>
    <property type="evidence" value="ECO:0007669"/>
    <property type="project" value="UniProtKB-SubCell"/>
</dbReference>
<dbReference type="InterPro" id="IPR036852">
    <property type="entry name" value="Peptidase_S8/S53_dom_sf"/>
</dbReference>
<evidence type="ECO:0000256" key="1">
    <source>
        <dbReference type="ARBA" id="ARBA00004162"/>
    </source>
</evidence>
<evidence type="ECO:0000256" key="9">
    <source>
        <dbReference type="ARBA" id="ARBA00023136"/>
    </source>
</evidence>
<reference evidence="16 17" key="1">
    <citation type="journal article" date="2011" name="Stand. Genomic Sci.">
        <title>Complete genome sequence of Thermomonospora curvata type strain (B9).</title>
        <authorList>
            <person name="Chertkov O."/>
            <person name="Sikorski J."/>
            <person name="Nolan M."/>
            <person name="Lapidus A."/>
            <person name="Lucas S."/>
            <person name="Del Rio T.G."/>
            <person name="Tice H."/>
            <person name="Cheng J.F."/>
            <person name="Goodwin L."/>
            <person name="Pitluck S."/>
            <person name="Liolios K."/>
            <person name="Ivanova N."/>
            <person name="Mavromatis K."/>
            <person name="Mikhailova N."/>
            <person name="Ovchinnikova G."/>
            <person name="Pati A."/>
            <person name="Chen A."/>
            <person name="Palaniappan K."/>
            <person name="Djao O.D."/>
            <person name="Land M."/>
            <person name="Hauser L."/>
            <person name="Chang Y.J."/>
            <person name="Jeffries C.D."/>
            <person name="Brettin T."/>
            <person name="Han C."/>
            <person name="Detter J.C."/>
            <person name="Rohde M."/>
            <person name="Goker M."/>
            <person name="Woyke T."/>
            <person name="Bristow J."/>
            <person name="Eisen J.A."/>
            <person name="Markowitz V."/>
            <person name="Hugenholtz P."/>
            <person name="Klenk H.P."/>
            <person name="Kyrpides N.C."/>
        </authorList>
    </citation>
    <scope>NUCLEOTIDE SEQUENCE [LARGE SCALE GENOMIC DNA]</scope>
    <source>
        <strain evidence="17">ATCC 19995 / DSM 43183 / JCM 3096 / KCTC 9072 / NBRC 15933 / NCIMB 10081 / Henssen B9</strain>
    </source>
</reference>
<sequence>MKARRVAWGAIALVAVQLLTCPAALAAPSPDPSQRSTPKPGGTPEPKPSKKKSPSPQPPPQRETKQECEIKTGIPAGQLQEEPWAQKRLGFTAVWELTTGKGVTVAVVDSGVDASHPQLKGRVRTIDVTGTGTRDCLGHGTQAAGIIAARDMRRRQVPFLGVAPGVRLLSIKAAVQQSGNDPGWTAKAIREAADRGAKVINVSSQSPDYPSLREAVKYAQRKDAVIVAAAGNIQDEQRGTQTPAYPAAYPGVVAVGAVGESATLSSFSNTETPVTVVAPGEKIVSTWPGGGYNIDQGTSFATPFVSGVAALVRSYHPKLSYKQVKRRLEVTADGGSANGTGGGMVNPLQAVTAVLDGEEEGEEAPSPQALPVYIPRPEPEDRFGRTLALSLTGGALALAASAVAAGIIIPAGRRRNWRPSRRQPSTEGPTG</sequence>
<keyword evidence="3" id="KW-1003">Cell membrane</keyword>
<evidence type="ECO:0000256" key="5">
    <source>
        <dbReference type="ARBA" id="ARBA00022692"/>
    </source>
</evidence>
<feature type="chain" id="PRO_5003020495" evidence="14">
    <location>
        <begin position="27"/>
        <end position="431"/>
    </location>
</feature>
<dbReference type="PANTHER" id="PTHR43806">
    <property type="entry name" value="PEPTIDASE S8"/>
    <property type="match status" value="1"/>
</dbReference>
<dbReference type="PROSITE" id="PS51892">
    <property type="entry name" value="SUBTILASE"/>
    <property type="match status" value="1"/>
</dbReference>
<comment type="similarity">
    <text evidence="2 10 11">Belongs to the peptidase S8 family.</text>
</comment>
<keyword evidence="17" id="KW-1185">Reference proteome</keyword>
<feature type="active site" description="Charge relay system" evidence="10">
    <location>
        <position position="139"/>
    </location>
</feature>
<dbReference type="InterPro" id="IPR023834">
    <property type="entry name" value="T7SS_pept_S8A_mycosin"/>
</dbReference>
<dbReference type="InterPro" id="IPR023827">
    <property type="entry name" value="Peptidase_S8_Asp-AS"/>
</dbReference>
<keyword evidence="9 13" id="KW-0472">Membrane</keyword>
<evidence type="ECO:0000256" key="2">
    <source>
        <dbReference type="ARBA" id="ARBA00011073"/>
    </source>
</evidence>
<dbReference type="InterPro" id="IPR015500">
    <property type="entry name" value="Peptidase_S8_subtilisin-rel"/>
</dbReference>
<dbReference type="HOGENOM" id="CLU_011263_13_3_11"/>
<feature type="transmembrane region" description="Helical" evidence="13">
    <location>
        <begin position="387"/>
        <end position="412"/>
    </location>
</feature>
<evidence type="ECO:0000313" key="16">
    <source>
        <dbReference type="EMBL" id="ACY96200.1"/>
    </source>
</evidence>
<comment type="subcellular location">
    <subcellularLocation>
        <location evidence="1">Cell membrane</location>
        <topology evidence="1">Single-pass membrane protein</topology>
    </subcellularLocation>
</comment>
<evidence type="ECO:0000256" key="10">
    <source>
        <dbReference type="PROSITE-ProRule" id="PRU01240"/>
    </source>
</evidence>
<dbReference type="Proteomes" id="UP000001918">
    <property type="component" value="Chromosome"/>
</dbReference>
<dbReference type="GO" id="GO:0006508">
    <property type="term" value="P:proteolysis"/>
    <property type="evidence" value="ECO:0007669"/>
    <property type="project" value="UniProtKB-KW"/>
</dbReference>
<dbReference type="eggNOG" id="COG1404">
    <property type="taxonomic scope" value="Bacteria"/>
</dbReference>